<keyword evidence="10" id="KW-1185">Reference proteome</keyword>
<evidence type="ECO:0000259" key="8">
    <source>
        <dbReference type="Pfam" id="PF04116"/>
    </source>
</evidence>
<name>A0A5C6RM21_9BACT</name>
<evidence type="ECO:0000256" key="2">
    <source>
        <dbReference type="ARBA" id="ARBA00022692"/>
    </source>
</evidence>
<comment type="caution">
    <text evidence="9">The sequence shown here is derived from an EMBL/GenBank/DDBJ whole genome shotgun (WGS) entry which is preliminary data.</text>
</comment>
<dbReference type="GO" id="GO:0005506">
    <property type="term" value="F:iron ion binding"/>
    <property type="evidence" value="ECO:0007669"/>
    <property type="project" value="InterPro"/>
</dbReference>
<evidence type="ECO:0000256" key="4">
    <source>
        <dbReference type="ARBA" id="ARBA00023002"/>
    </source>
</evidence>
<gene>
    <name evidence="9" type="ORF">FRY97_13090</name>
</gene>
<dbReference type="AlphaFoldDB" id="A0A5C6RM21"/>
<organism evidence="9 10">
    <name type="scientific">Phaeodactylibacter luteus</name>
    <dbReference type="NCBI Taxonomy" id="1564516"/>
    <lineage>
        <taxon>Bacteria</taxon>
        <taxon>Pseudomonadati</taxon>
        <taxon>Bacteroidota</taxon>
        <taxon>Saprospiria</taxon>
        <taxon>Saprospirales</taxon>
        <taxon>Haliscomenobacteraceae</taxon>
        <taxon>Phaeodactylibacter</taxon>
    </lineage>
</organism>
<comment type="subcellular location">
    <subcellularLocation>
        <location evidence="1">Endomembrane system</location>
        <topology evidence="1">Multi-pass membrane protein</topology>
    </subcellularLocation>
</comment>
<dbReference type="Proteomes" id="UP000321580">
    <property type="component" value="Unassembled WGS sequence"/>
</dbReference>
<dbReference type="GO" id="GO:0006643">
    <property type="term" value="P:membrane lipid metabolic process"/>
    <property type="evidence" value="ECO:0007669"/>
    <property type="project" value="TreeGrafter"/>
</dbReference>
<feature type="transmembrane region" description="Helical" evidence="7">
    <location>
        <begin position="150"/>
        <end position="169"/>
    </location>
</feature>
<feature type="transmembrane region" description="Helical" evidence="7">
    <location>
        <begin position="82"/>
        <end position="105"/>
    </location>
</feature>
<proteinExistence type="predicted"/>
<dbReference type="GO" id="GO:0050479">
    <property type="term" value="F:glyceryl-ether monooxygenase activity"/>
    <property type="evidence" value="ECO:0007669"/>
    <property type="project" value="TreeGrafter"/>
</dbReference>
<evidence type="ECO:0000256" key="1">
    <source>
        <dbReference type="ARBA" id="ARBA00004127"/>
    </source>
</evidence>
<evidence type="ECO:0000256" key="7">
    <source>
        <dbReference type="SAM" id="Phobius"/>
    </source>
</evidence>
<dbReference type="InterPro" id="IPR006694">
    <property type="entry name" value="Fatty_acid_hydroxylase"/>
</dbReference>
<dbReference type="EMBL" id="VOOR01000026">
    <property type="protein sequence ID" value="TXB62670.1"/>
    <property type="molecule type" value="Genomic_DNA"/>
</dbReference>
<feature type="transmembrane region" description="Helical" evidence="7">
    <location>
        <begin position="17"/>
        <end position="39"/>
    </location>
</feature>
<dbReference type="GO" id="GO:0016020">
    <property type="term" value="C:membrane"/>
    <property type="evidence" value="ECO:0007669"/>
    <property type="project" value="GOC"/>
</dbReference>
<accession>A0A5C6RM21</accession>
<evidence type="ECO:0000256" key="3">
    <source>
        <dbReference type="ARBA" id="ARBA00022989"/>
    </source>
</evidence>
<reference evidence="9 10" key="1">
    <citation type="submission" date="2019-08" db="EMBL/GenBank/DDBJ databases">
        <title>Genome of Phaeodactylibacter luteus.</title>
        <authorList>
            <person name="Bowman J.P."/>
        </authorList>
    </citation>
    <scope>NUCLEOTIDE SEQUENCE [LARGE SCALE GENOMIC DNA]</scope>
    <source>
        <strain evidence="9 10">KCTC 42180</strain>
    </source>
</reference>
<protein>
    <submittedName>
        <fullName evidence="9">Sterol desaturase family protein</fullName>
    </submittedName>
</protein>
<feature type="transmembrane region" description="Helical" evidence="7">
    <location>
        <begin position="51"/>
        <end position="76"/>
    </location>
</feature>
<dbReference type="PANTHER" id="PTHR21624:SF1">
    <property type="entry name" value="ALKYLGLYCEROL MONOOXYGENASE"/>
    <property type="match status" value="1"/>
</dbReference>
<dbReference type="Pfam" id="PF04116">
    <property type="entry name" value="FA_hydroxylase"/>
    <property type="match status" value="1"/>
</dbReference>
<keyword evidence="4" id="KW-0560">Oxidoreductase</keyword>
<evidence type="ECO:0000313" key="10">
    <source>
        <dbReference type="Proteomes" id="UP000321580"/>
    </source>
</evidence>
<keyword evidence="6 7" id="KW-0472">Membrane</keyword>
<keyword evidence="3 7" id="KW-1133">Transmembrane helix</keyword>
<dbReference type="PANTHER" id="PTHR21624">
    <property type="entry name" value="STEROL DESATURASE-RELATED PROTEIN"/>
    <property type="match status" value="1"/>
</dbReference>
<dbReference type="OrthoDB" id="9770329at2"/>
<dbReference type="RefSeq" id="WP_147167995.1">
    <property type="nucleotide sequence ID" value="NZ_VOOR01000026.1"/>
</dbReference>
<evidence type="ECO:0000313" key="9">
    <source>
        <dbReference type="EMBL" id="TXB62670.1"/>
    </source>
</evidence>
<evidence type="ECO:0000256" key="5">
    <source>
        <dbReference type="ARBA" id="ARBA00023098"/>
    </source>
</evidence>
<sequence length="272" mass="31765">MENFLAFFETMPAWQKLAWVFACLSISWLLEGAAPLVSLNYKKWKHASVNLVFLSTSLVINLLFTFATAGVFIWAAQAEFGLLYWISLPVWAELLLAVMLLDFLAQYVAHYLLHKVKWMWKFHLVHHSDTKVDATTGTRHHPGDYVIREVFALAGVVLFGIPLAYYLFYRIATILFTYLTHANITVPQWLDKPLSLLFITPNMHKFHHHFERPWTDSNFGNIFSLWDRAFGTFVYDDPRKVRYGVDVLEDSLDENLAYQFKVPFDKRVKTDY</sequence>
<evidence type="ECO:0000256" key="6">
    <source>
        <dbReference type="ARBA" id="ARBA00023136"/>
    </source>
</evidence>
<feature type="domain" description="Fatty acid hydroxylase" evidence="8">
    <location>
        <begin position="96"/>
        <end position="232"/>
    </location>
</feature>
<dbReference type="GO" id="GO:0012505">
    <property type="term" value="C:endomembrane system"/>
    <property type="evidence" value="ECO:0007669"/>
    <property type="project" value="UniProtKB-SubCell"/>
</dbReference>
<dbReference type="GO" id="GO:0008610">
    <property type="term" value="P:lipid biosynthetic process"/>
    <property type="evidence" value="ECO:0007669"/>
    <property type="project" value="InterPro"/>
</dbReference>
<keyword evidence="2 7" id="KW-0812">Transmembrane</keyword>
<keyword evidence="5" id="KW-0443">Lipid metabolism</keyword>
<dbReference type="InterPro" id="IPR051689">
    <property type="entry name" value="Sterol_desaturase/TMEM195"/>
</dbReference>